<dbReference type="InterPro" id="IPR050593">
    <property type="entry name" value="LovG"/>
</dbReference>
<keyword evidence="5" id="KW-1185">Reference proteome</keyword>
<organism evidence="4 5">
    <name type="scientific">Marasmius oreades</name>
    <name type="common">fairy-ring Marasmius</name>
    <dbReference type="NCBI Taxonomy" id="181124"/>
    <lineage>
        <taxon>Eukaryota</taxon>
        <taxon>Fungi</taxon>
        <taxon>Dikarya</taxon>
        <taxon>Basidiomycota</taxon>
        <taxon>Agaricomycotina</taxon>
        <taxon>Agaricomycetes</taxon>
        <taxon>Agaricomycetidae</taxon>
        <taxon>Agaricales</taxon>
        <taxon>Marasmiineae</taxon>
        <taxon>Marasmiaceae</taxon>
        <taxon>Marasmius</taxon>
    </lineage>
</organism>
<comment type="caution">
    <text evidence="4">The sequence shown here is derived from an EMBL/GenBank/DDBJ whole genome shotgun (WGS) entry which is preliminary data.</text>
</comment>
<dbReference type="InterPro" id="IPR005645">
    <property type="entry name" value="FSH-like_dom"/>
</dbReference>
<feature type="compositionally biased region" description="Polar residues" evidence="2">
    <location>
        <begin position="240"/>
        <end position="249"/>
    </location>
</feature>
<dbReference type="AlphaFoldDB" id="A0A9P7UWD4"/>
<dbReference type="RefSeq" id="XP_043012099.1">
    <property type="nucleotide sequence ID" value="XM_043151006.1"/>
</dbReference>
<dbReference type="GeneID" id="66075429"/>
<dbReference type="InterPro" id="IPR029058">
    <property type="entry name" value="AB_hydrolase_fold"/>
</dbReference>
<dbReference type="Gene3D" id="3.40.50.1820">
    <property type="entry name" value="alpha/beta hydrolase"/>
    <property type="match status" value="1"/>
</dbReference>
<keyword evidence="1" id="KW-0378">Hydrolase</keyword>
<dbReference type="GO" id="GO:0005634">
    <property type="term" value="C:nucleus"/>
    <property type="evidence" value="ECO:0007669"/>
    <property type="project" value="TreeGrafter"/>
</dbReference>
<dbReference type="GO" id="GO:0016787">
    <property type="term" value="F:hydrolase activity"/>
    <property type="evidence" value="ECO:0007669"/>
    <property type="project" value="UniProtKB-KW"/>
</dbReference>
<dbReference type="OrthoDB" id="2094269at2759"/>
<evidence type="ECO:0000313" key="4">
    <source>
        <dbReference type="EMBL" id="KAG7095629.1"/>
    </source>
</evidence>
<dbReference type="PANTHER" id="PTHR48070:SF6">
    <property type="entry name" value="ESTERASE OVCA2"/>
    <property type="match status" value="1"/>
</dbReference>
<dbReference type="SUPFAM" id="SSF53474">
    <property type="entry name" value="alpha/beta-Hydrolases"/>
    <property type="match status" value="1"/>
</dbReference>
<dbReference type="KEGG" id="more:E1B28_006353"/>
<evidence type="ECO:0000259" key="3">
    <source>
        <dbReference type="Pfam" id="PF03959"/>
    </source>
</evidence>
<reference evidence="4" key="1">
    <citation type="journal article" date="2021" name="Genome Biol. Evol.">
        <title>The assembled and annotated genome of the fairy-ring fungus Marasmius oreades.</title>
        <authorList>
            <person name="Hiltunen M."/>
            <person name="Ament-Velasquez S.L."/>
            <person name="Johannesson H."/>
        </authorList>
    </citation>
    <scope>NUCLEOTIDE SEQUENCE</scope>
    <source>
        <strain evidence="4">03SP1</strain>
    </source>
</reference>
<accession>A0A9P7UWD4</accession>
<protein>
    <recommendedName>
        <fullName evidence="3">Serine hydrolase domain-containing protein</fullName>
    </recommendedName>
</protein>
<feature type="region of interest" description="Disordered" evidence="2">
    <location>
        <begin position="222"/>
        <end position="249"/>
    </location>
</feature>
<evidence type="ECO:0000256" key="1">
    <source>
        <dbReference type="ARBA" id="ARBA00022801"/>
    </source>
</evidence>
<dbReference type="PANTHER" id="PTHR48070">
    <property type="entry name" value="ESTERASE OVCA2"/>
    <property type="match status" value="1"/>
</dbReference>
<evidence type="ECO:0000256" key="2">
    <source>
        <dbReference type="SAM" id="MobiDB-lite"/>
    </source>
</evidence>
<sequence>MSSKTVLVLHGYAQNATIFSKRLAALRKQCKGVELVFLDAPHILQPVDLFGDTAGSLDSSSDPALTPRGWWKFEDSAKTIVIGLDTTLSLIRDTLNAKRFDGIMGFSQGAGLATLIAALLEKPDAYPPFLIDGQPPHPPFQYCVSVAGFKPKLSLSETVLSPGFTTPTLHIIGRTDVIVTEERSKSILDVTINKRVEEHDGGHFVPTKANWRKFLADYLREGPQADLPSPSSMPSAPPSGTVTPVSSEV</sequence>
<name>A0A9P7UWD4_9AGAR</name>
<dbReference type="EMBL" id="CM032183">
    <property type="protein sequence ID" value="KAG7095629.1"/>
    <property type="molecule type" value="Genomic_DNA"/>
</dbReference>
<evidence type="ECO:0000313" key="5">
    <source>
        <dbReference type="Proteomes" id="UP001049176"/>
    </source>
</evidence>
<dbReference type="Proteomes" id="UP001049176">
    <property type="component" value="Chromosome 3"/>
</dbReference>
<dbReference type="Pfam" id="PF03959">
    <property type="entry name" value="FSH1"/>
    <property type="match status" value="1"/>
</dbReference>
<dbReference type="GO" id="GO:0005737">
    <property type="term" value="C:cytoplasm"/>
    <property type="evidence" value="ECO:0007669"/>
    <property type="project" value="TreeGrafter"/>
</dbReference>
<feature type="domain" description="Serine hydrolase" evidence="3">
    <location>
        <begin position="3"/>
        <end position="213"/>
    </location>
</feature>
<gene>
    <name evidence="4" type="ORF">E1B28_006353</name>
</gene>
<proteinExistence type="predicted"/>